<gene>
    <name evidence="1" type="ORF">PG999_011269</name>
</gene>
<dbReference type="InterPro" id="IPR022085">
    <property type="entry name" value="OpdG"/>
</dbReference>
<keyword evidence="2" id="KW-1185">Reference proteome</keyword>
<evidence type="ECO:0000313" key="1">
    <source>
        <dbReference type="EMBL" id="KAK8100895.1"/>
    </source>
</evidence>
<sequence length="275" mass="31147">MAESTSAMQHVKKRLDEYLGEQPSAVAPASIAQTIAKGFPAAEDDVESYLGTLWQAVTKSAQGTPYHHPAHDKLVNVVSEIMLLPNDQKIRIWDEKADGRDPKEQKWNDLPLLGVEFREMINGPEIVDDEAEQAVIIRSWANFHAFAAKLNGQGVTDWWDIPLWMLRQGLEEDLSTAPKLHDCHIMAAAQIIVYSGAIMLATKVMPEEQLDDTEKRMFSAGSLFKGEAGYTLERWTFWARRLHEEAEKCSSDEVKNSAMRAARLMEIWLKRRQAE</sequence>
<accession>A0AAW0QE17</accession>
<name>A0AAW0QE17_9PEZI</name>
<organism evidence="1 2">
    <name type="scientific">Apiospora kogelbergensis</name>
    <dbReference type="NCBI Taxonomy" id="1337665"/>
    <lineage>
        <taxon>Eukaryota</taxon>
        <taxon>Fungi</taxon>
        <taxon>Dikarya</taxon>
        <taxon>Ascomycota</taxon>
        <taxon>Pezizomycotina</taxon>
        <taxon>Sordariomycetes</taxon>
        <taxon>Xylariomycetidae</taxon>
        <taxon>Amphisphaeriales</taxon>
        <taxon>Apiosporaceae</taxon>
        <taxon>Apiospora</taxon>
    </lineage>
</organism>
<dbReference type="Proteomes" id="UP001392437">
    <property type="component" value="Unassembled WGS sequence"/>
</dbReference>
<reference evidence="1 2" key="1">
    <citation type="submission" date="2023-01" db="EMBL/GenBank/DDBJ databases">
        <title>Analysis of 21 Apiospora genomes using comparative genomics revels a genus with tremendous synthesis potential of carbohydrate active enzymes and secondary metabolites.</title>
        <authorList>
            <person name="Sorensen T."/>
        </authorList>
    </citation>
    <scope>NUCLEOTIDE SEQUENCE [LARGE SCALE GENOMIC DNA]</scope>
    <source>
        <strain evidence="1 2">CBS 117206</strain>
    </source>
</reference>
<comment type="caution">
    <text evidence="1">The sequence shown here is derived from an EMBL/GenBank/DDBJ whole genome shotgun (WGS) entry which is preliminary data.</text>
</comment>
<dbReference type="EMBL" id="JAQQWP010000009">
    <property type="protein sequence ID" value="KAK8100895.1"/>
    <property type="molecule type" value="Genomic_DNA"/>
</dbReference>
<proteinExistence type="predicted"/>
<evidence type="ECO:0000313" key="2">
    <source>
        <dbReference type="Proteomes" id="UP001392437"/>
    </source>
</evidence>
<protein>
    <submittedName>
        <fullName evidence="1">Uncharacterized protein</fullName>
    </submittedName>
</protein>
<dbReference type="AlphaFoldDB" id="A0AAW0QE17"/>
<dbReference type="PANTHER" id="PTHR38797:SF4">
    <property type="entry name" value="NUCLEAR PORE COMPLEX PROTEIN NUP85"/>
    <property type="match status" value="1"/>
</dbReference>
<dbReference type="Pfam" id="PF12311">
    <property type="entry name" value="DUF3632"/>
    <property type="match status" value="1"/>
</dbReference>
<dbReference type="InterPro" id="IPR053204">
    <property type="entry name" value="Oxopyrrolidines_Biosynth-assoc"/>
</dbReference>
<dbReference type="PANTHER" id="PTHR38797">
    <property type="entry name" value="NUCLEAR PORE COMPLEX PROTEIN NUP85-RELATED"/>
    <property type="match status" value="1"/>
</dbReference>